<organism evidence="3 4">
    <name type="scientific">Mizuhopecten yessoensis</name>
    <name type="common">Japanese scallop</name>
    <name type="synonym">Patinopecten yessoensis</name>
    <dbReference type="NCBI Taxonomy" id="6573"/>
    <lineage>
        <taxon>Eukaryota</taxon>
        <taxon>Metazoa</taxon>
        <taxon>Spiralia</taxon>
        <taxon>Lophotrochozoa</taxon>
        <taxon>Mollusca</taxon>
        <taxon>Bivalvia</taxon>
        <taxon>Autobranchia</taxon>
        <taxon>Pteriomorphia</taxon>
        <taxon>Pectinida</taxon>
        <taxon>Pectinoidea</taxon>
        <taxon>Pectinidae</taxon>
        <taxon>Mizuhopecten</taxon>
    </lineage>
</organism>
<protein>
    <recommendedName>
        <fullName evidence="2">Nucleotide-diphospho-sugar transferase domain-containing protein</fullName>
    </recommendedName>
</protein>
<feature type="transmembrane region" description="Helical" evidence="1">
    <location>
        <begin position="21"/>
        <end position="44"/>
    </location>
</feature>
<gene>
    <name evidence="3" type="ORF">KP79_PYT14171</name>
</gene>
<dbReference type="EMBL" id="NEDP02076750">
    <property type="protein sequence ID" value="OWF34772.1"/>
    <property type="molecule type" value="Genomic_DNA"/>
</dbReference>
<feature type="domain" description="Nucleotide-diphospho-sugar transferase" evidence="2">
    <location>
        <begin position="145"/>
        <end position="240"/>
    </location>
</feature>
<evidence type="ECO:0000313" key="3">
    <source>
        <dbReference type="EMBL" id="OWF34772.1"/>
    </source>
</evidence>
<comment type="caution">
    <text evidence="3">The sequence shown here is derived from an EMBL/GenBank/DDBJ whole genome shotgun (WGS) entry which is preliminary data.</text>
</comment>
<name>A0A210PE54_MIZYE</name>
<dbReference type="InterPro" id="IPR005069">
    <property type="entry name" value="Nucl-diP-sugar_transferase"/>
</dbReference>
<evidence type="ECO:0000256" key="1">
    <source>
        <dbReference type="SAM" id="Phobius"/>
    </source>
</evidence>
<accession>A0A210PE54</accession>
<evidence type="ECO:0000313" key="4">
    <source>
        <dbReference type="Proteomes" id="UP000242188"/>
    </source>
</evidence>
<reference evidence="3 4" key="1">
    <citation type="journal article" date="2017" name="Nat. Ecol. Evol.">
        <title>Scallop genome provides insights into evolution of bilaterian karyotype and development.</title>
        <authorList>
            <person name="Wang S."/>
            <person name="Zhang J."/>
            <person name="Jiao W."/>
            <person name="Li J."/>
            <person name="Xun X."/>
            <person name="Sun Y."/>
            <person name="Guo X."/>
            <person name="Huan P."/>
            <person name="Dong B."/>
            <person name="Zhang L."/>
            <person name="Hu X."/>
            <person name="Sun X."/>
            <person name="Wang J."/>
            <person name="Zhao C."/>
            <person name="Wang Y."/>
            <person name="Wang D."/>
            <person name="Huang X."/>
            <person name="Wang R."/>
            <person name="Lv J."/>
            <person name="Li Y."/>
            <person name="Zhang Z."/>
            <person name="Liu B."/>
            <person name="Lu W."/>
            <person name="Hui Y."/>
            <person name="Liang J."/>
            <person name="Zhou Z."/>
            <person name="Hou R."/>
            <person name="Li X."/>
            <person name="Liu Y."/>
            <person name="Li H."/>
            <person name="Ning X."/>
            <person name="Lin Y."/>
            <person name="Zhao L."/>
            <person name="Xing Q."/>
            <person name="Dou J."/>
            <person name="Li Y."/>
            <person name="Mao J."/>
            <person name="Guo H."/>
            <person name="Dou H."/>
            <person name="Li T."/>
            <person name="Mu C."/>
            <person name="Jiang W."/>
            <person name="Fu Q."/>
            <person name="Fu X."/>
            <person name="Miao Y."/>
            <person name="Liu J."/>
            <person name="Yu Q."/>
            <person name="Li R."/>
            <person name="Liao H."/>
            <person name="Li X."/>
            <person name="Kong Y."/>
            <person name="Jiang Z."/>
            <person name="Chourrout D."/>
            <person name="Li R."/>
            <person name="Bao Z."/>
        </authorList>
    </citation>
    <scope>NUCLEOTIDE SEQUENCE [LARGE SCALE GENOMIC DNA]</scope>
    <source>
        <strain evidence="3 4">PY_sf001</strain>
    </source>
</reference>
<keyword evidence="1" id="KW-1133">Transmembrane helix</keyword>
<dbReference type="AlphaFoldDB" id="A0A210PE54"/>
<keyword evidence="1" id="KW-0812">Transmembrane</keyword>
<dbReference type="OrthoDB" id="10307179at2759"/>
<proteinExistence type="predicted"/>
<keyword evidence="1" id="KW-0472">Membrane</keyword>
<sequence>MDLDFNIKSIRRKWCKSGCYRYKPIVIGAITVFAFVVVTEIISLRSVTSEASLPRDTRKARSLMEKVVQRATTRVKSQHTPIFLAFVMNDTLPFVYNWICNVRDLISYENVLFITLYDQDREDIESFESSVNVFSLEKEFDHLSLAKRINHIQVLKWQVDLIFNLLKRNINVFVFRVESVWLQNPMTLFEKLLCADKSLDIITTTFSGNPSVLDTGLFLIKSTAESITLIAEYAARLRNILFRMNTRISRITSSEDPFQYFPQLVYRRFGNIKYSLLPVKHFADVPWYMKLTSSKRKHDKNDIFLIRSYYPSDERTQDIITAMKDIDLWFLGDGNTCILERVASLQNDVM</sequence>
<keyword evidence="4" id="KW-1185">Reference proteome</keyword>
<evidence type="ECO:0000259" key="2">
    <source>
        <dbReference type="Pfam" id="PF03407"/>
    </source>
</evidence>
<dbReference type="Pfam" id="PF03407">
    <property type="entry name" value="Nucleotid_trans"/>
    <property type="match status" value="1"/>
</dbReference>
<dbReference type="Proteomes" id="UP000242188">
    <property type="component" value="Unassembled WGS sequence"/>
</dbReference>